<dbReference type="InterPro" id="IPR011993">
    <property type="entry name" value="PH-like_dom_sf"/>
</dbReference>
<dbReference type="InterPro" id="IPR019748">
    <property type="entry name" value="FERM_central"/>
</dbReference>
<dbReference type="Gene3D" id="2.30.29.30">
    <property type="entry name" value="Pleckstrin-homology domain (PH domain)/Phosphotyrosine-binding domain (PTB)"/>
    <property type="match status" value="1"/>
</dbReference>
<reference evidence="2" key="2">
    <citation type="submission" date="2025-08" db="UniProtKB">
        <authorList>
            <consortium name="Ensembl"/>
        </authorList>
    </citation>
    <scope>IDENTIFICATION</scope>
</reference>
<keyword evidence="3" id="KW-1185">Reference proteome</keyword>
<dbReference type="SUPFAM" id="SSF50729">
    <property type="entry name" value="PH domain-like"/>
    <property type="match status" value="1"/>
</dbReference>
<dbReference type="Ensembl" id="ENSHHUT00000043210.1">
    <property type="protein sequence ID" value="ENSHHUP00000041613.1"/>
    <property type="gene ID" value="ENSHHUG00000025706.1"/>
</dbReference>
<evidence type="ECO:0000313" key="3">
    <source>
        <dbReference type="Proteomes" id="UP000314982"/>
    </source>
</evidence>
<accession>A0A4W5MUT1</accession>
<sequence length="263" mass="30619">MQLSVYSLKNCTCLWCSRHRVTRHQYYLQLRKDILEDRLYCNEETGMFLAALALQAEFGDYMSELYGRNYYQLEQFVSKRMMEKMALPNLKEELPRLHANNSQMLPEEAETEYLKIAQQLPEYGMVFHRVGREKKPVVGELVLGVCATGIIVYELKNHLRTVTRRFLWRETDTISANHRKLTIESGGPSGKKHSFVTESSKIAQYLLSLCSGQHKFHSEMSSRQLSHSIAQGKGLLEHTHTHTHKHTHTHNYLFIMIICCLSR</sequence>
<dbReference type="STRING" id="62062.ENSHHUP00000041613"/>
<dbReference type="InterPro" id="IPR052074">
    <property type="entry name" value="NonRcpt_TyrProt_Phosphatase"/>
</dbReference>
<dbReference type="InterPro" id="IPR018980">
    <property type="entry name" value="FERM_PH-like_C"/>
</dbReference>
<dbReference type="SMART" id="SM01196">
    <property type="entry name" value="FERM_C"/>
    <property type="match status" value="1"/>
</dbReference>
<dbReference type="Proteomes" id="UP000314982">
    <property type="component" value="Unassembled WGS sequence"/>
</dbReference>
<protein>
    <recommendedName>
        <fullName evidence="1">FERM domain-containing protein</fullName>
    </recommendedName>
</protein>
<dbReference type="Gene3D" id="1.20.80.10">
    <property type="match status" value="1"/>
</dbReference>
<dbReference type="PRINTS" id="PR00935">
    <property type="entry name" value="BAND41"/>
</dbReference>
<proteinExistence type="predicted"/>
<dbReference type="InterPro" id="IPR035963">
    <property type="entry name" value="FERM_2"/>
</dbReference>
<reference evidence="2" key="3">
    <citation type="submission" date="2025-09" db="UniProtKB">
        <authorList>
            <consortium name="Ensembl"/>
        </authorList>
    </citation>
    <scope>IDENTIFICATION</scope>
</reference>
<evidence type="ECO:0000259" key="1">
    <source>
        <dbReference type="PROSITE" id="PS50057"/>
    </source>
</evidence>
<dbReference type="GO" id="GO:0008092">
    <property type="term" value="F:cytoskeletal protein binding"/>
    <property type="evidence" value="ECO:0007669"/>
    <property type="project" value="InterPro"/>
</dbReference>
<dbReference type="AlphaFoldDB" id="A0A4W5MUT1"/>
<dbReference type="PANTHER" id="PTHR46900:SF4">
    <property type="entry name" value="FERM AND PDZ DOMAIN CONTAINING 2"/>
    <property type="match status" value="1"/>
</dbReference>
<feature type="domain" description="FERM" evidence="1">
    <location>
        <begin position="1"/>
        <end position="221"/>
    </location>
</feature>
<dbReference type="SUPFAM" id="SSF47031">
    <property type="entry name" value="Second domain of FERM"/>
    <property type="match status" value="1"/>
</dbReference>
<dbReference type="PANTHER" id="PTHR46900">
    <property type="entry name" value="TYROSINE-PROTEIN PHOSPHATASE NON-RECEPTOR TYPE 13"/>
    <property type="match status" value="1"/>
</dbReference>
<dbReference type="Pfam" id="PF09380">
    <property type="entry name" value="FERM_C"/>
    <property type="match status" value="1"/>
</dbReference>
<dbReference type="InterPro" id="IPR000299">
    <property type="entry name" value="FERM_domain"/>
</dbReference>
<dbReference type="InterPro" id="IPR000798">
    <property type="entry name" value="Ez/rad/moesin-like"/>
</dbReference>
<dbReference type="PRINTS" id="PR00661">
    <property type="entry name" value="ERMFAMILY"/>
</dbReference>
<dbReference type="GeneTree" id="ENSGT00940000160066"/>
<dbReference type="PROSITE" id="PS50057">
    <property type="entry name" value="FERM_3"/>
    <property type="match status" value="1"/>
</dbReference>
<dbReference type="InterPro" id="IPR014352">
    <property type="entry name" value="FERM/acyl-CoA-bd_prot_sf"/>
</dbReference>
<dbReference type="Pfam" id="PF00373">
    <property type="entry name" value="FERM_M"/>
    <property type="match status" value="1"/>
</dbReference>
<reference evidence="3" key="1">
    <citation type="submission" date="2018-06" db="EMBL/GenBank/DDBJ databases">
        <title>Genome assembly of Danube salmon.</title>
        <authorList>
            <person name="Macqueen D.J."/>
            <person name="Gundappa M.K."/>
        </authorList>
    </citation>
    <scope>NUCLEOTIDE SEQUENCE [LARGE SCALE GENOMIC DNA]</scope>
</reference>
<dbReference type="InterPro" id="IPR019749">
    <property type="entry name" value="Band_41_domain"/>
</dbReference>
<organism evidence="2 3">
    <name type="scientific">Hucho hucho</name>
    <name type="common">huchen</name>
    <dbReference type="NCBI Taxonomy" id="62062"/>
    <lineage>
        <taxon>Eukaryota</taxon>
        <taxon>Metazoa</taxon>
        <taxon>Chordata</taxon>
        <taxon>Craniata</taxon>
        <taxon>Vertebrata</taxon>
        <taxon>Euteleostomi</taxon>
        <taxon>Actinopterygii</taxon>
        <taxon>Neopterygii</taxon>
        <taxon>Teleostei</taxon>
        <taxon>Protacanthopterygii</taxon>
        <taxon>Salmoniformes</taxon>
        <taxon>Salmonidae</taxon>
        <taxon>Salmoninae</taxon>
        <taxon>Hucho</taxon>
    </lineage>
</organism>
<name>A0A4W5MUT1_9TELE</name>
<evidence type="ECO:0000313" key="2">
    <source>
        <dbReference type="Ensembl" id="ENSHHUP00000041613.1"/>
    </source>
</evidence>
<dbReference type="CDD" id="cd14473">
    <property type="entry name" value="FERM_B-lobe"/>
    <property type="match status" value="1"/>
</dbReference>